<organism evidence="3 4">
    <name type="scientific">Ramlibacter terrae</name>
    <dbReference type="NCBI Taxonomy" id="2732511"/>
    <lineage>
        <taxon>Bacteria</taxon>
        <taxon>Pseudomonadati</taxon>
        <taxon>Pseudomonadota</taxon>
        <taxon>Betaproteobacteria</taxon>
        <taxon>Burkholderiales</taxon>
        <taxon>Comamonadaceae</taxon>
        <taxon>Ramlibacter</taxon>
    </lineage>
</organism>
<evidence type="ECO:0000259" key="2">
    <source>
        <dbReference type="PROSITE" id="PS50234"/>
    </source>
</evidence>
<evidence type="ECO:0000313" key="4">
    <source>
        <dbReference type="Proteomes" id="UP000500826"/>
    </source>
</evidence>
<reference evidence="3 4" key="2">
    <citation type="submission" date="2020-05" db="EMBL/GenBank/DDBJ databases">
        <authorList>
            <person name="Khan S.A."/>
            <person name="Jeon C.O."/>
            <person name="Chun B.H."/>
        </authorList>
    </citation>
    <scope>NUCLEOTIDE SEQUENCE [LARGE SCALE GENOMIC DNA]</scope>
    <source>
        <strain evidence="3 4">H242</strain>
    </source>
</reference>
<dbReference type="PROSITE" id="PS50234">
    <property type="entry name" value="VWFA"/>
    <property type="match status" value="1"/>
</dbReference>
<name>A0ABX6P0E1_9BURK</name>
<feature type="domain" description="VWFA" evidence="2">
    <location>
        <begin position="69"/>
        <end position="278"/>
    </location>
</feature>
<dbReference type="EMBL" id="CP053418">
    <property type="protein sequence ID" value="QJW83502.1"/>
    <property type="molecule type" value="Genomic_DNA"/>
</dbReference>
<accession>A0ABX6P0E1</accession>
<dbReference type="InterPro" id="IPR036465">
    <property type="entry name" value="vWFA_dom_sf"/>
</dbReference>
<evidence type="ECO:0000256" key="1">
    <source>
        <dbReference type="SAM" id="MobiDB-lite"/>
    </source>
</evidence>
<proteinExistence type="predicted"/>
<feature type="compositionally biased region" description="Low complexity" evidence="1">
    <location>
        <begin position="581"/>
        <end position="632"/>
    </location>
</feature>
<dbReference type="InterPro" id="IPR002035">
    <property type="entry name" value="VWF_A"/>
</dbReference>
<dbReference type="SUPFAM" id="SSF53300">
    <property type="entry name" value="vWA-like"/>
    <property type="match status" value="1"/>
</dbReference>
<gene>
    <name evidence="3" type="ORF">HK414_03055</name>
</gene>
<reference evidence="3 4" key="1">
    <citation type="submission" date="2020-05" db="EMBL/GenBank/DDBJ databases">
        <title>Ramlibacter rhizophilus sp. nov., isolated from rhizosphere soil of national flower Mugunghwa from South Korea.</title>
        <authorList>
            <person name="Zheng-Fei Y."/>
            <person name="Huan T."/>
        </authorList>
    </citation>
    <scope>NUCLEOTIDE SEQUENCE [LARGE SCALE GENOMIC DNA]</scope>
    <source>
        <strain evidence="3 4">H242</strain>
    </source>
</reference>
<dbReference type="Gene3D" id="3.40.50.410">
    <property type="entry name" value="von Willebrand factor, type A domain"/>
    <property type="match status" value="1"/>
</dbReference>
<dbReference type="Pfam" id="PF13519">
    <property type="entry name" value="VWA_2"/>
    <property type="match status" value="1"/>
</dbReference>
<protein>
    <submittedName>
        <fullName evidence="3">VWA domain-containing protein</fullName>
    </submittedName>
</protein>
<keyword evidence="4" id="KW-1185">Reference proteome</keyword>
<sequence length="632" mass="64191">MTAATGAYTYTLNAAADNSATANNGSIAETFNYVGNASSAKLVVNIADDVPQSQDAVVTVEEGSLPSYSLVFVLDVSGSMTSPAAAGELKSVDENGVASVRTRLDMAKTALISLVNEYYSAATNVSIKLVTFSSTAALLNTTAYTTKESAIAAIDAMTGSGGTNYQDGLQKAMDAFTGDAAFNSVANSKAVYFLSDGAPSAGDITDPGAPVAEGGNGYSTYIAANGIRSYGVGTGNSIYNPTELNNIHNVDADKSGEKDLAILVPDVNALDEALRSTVPTAFGGSVTGTGGVQNVAFGADGGYVSSLTLKLDTNGDGIAETDVTFLYNRTTGEISRVGGFPATGFPVASDQLTLDVTRGFVDGKLVFNFSTGGYVYLTSGAAVEGDEFEIKFVVTDGDGDSVSGKQTVKVIDGSPQANNDTDSMMPGETSLVGNVVTGAGTDGSTTANITSFSGAGSGEDKPSDDAHVSSITFRGATYVLTADSSGSGADFSYSIVNGRLTWVSESGASLVFDDDGYYKYTPRVQEIPDPDAAPTVTYAFTSAALAATAALAGVSFAGIARNSSVEGSATVTYGADGAGVNGNANNTRADSLESRSSTSTAASTRAASPAFRSRSTRPTATCLTTAPAPSRR</sequence>
<feature type="region of interest" description="Disordered" evidence="1">
    <location>
        <begin position="574"/>
        <end position="632"/>
    </location>
</feature>
<dbReference type="SMART" id="SM00327">
    <property type="entry name" value="VWA"/>
    <property type="match status" value="1"/>
</dbReference>
<dbReference type="Proteomes" id="UP000500826">
    <property type="component" value="Chromosome"/>
</dbReference>
<dbReference type="CDD" id="cd00198">
    <property type="entry name" value="vWFA"/>
    <property type="match status" value="1"/>
</dbReference>
<evidence type="ECO:0000313" key="3">
    <source>
        <dbReference type="EMBL" id="QJW83502.1"/>
    </source>
</evidence>